<proteinExistence type="predicted"/>
<evidence type="ECO:0000313" key="3">
    <source>
        <dbReference type="EMBL" id="PPR04467.1"/>
    </source>
</evidence>
<feature type="compositionally biased region" description="Basic and acidic residues" evidence="1">
    <location>
        <begin position="161"/>
        <end position="172"/>
    </location>
</feature>
<evidence type="ECO:0000259" key="2">
    <source>
        <dbReference type="Pfam" id="PF20149"/>
    </source>
</evidence>
<evidence type="ECO:0000313" key="4">
    <source>
        <dbReference type="Proteomes" id="UP000284706"/>
    </source>
</evidence>
<dbReference type="STRING" id="231916.A0A409YN07"/>
<accession>A0A409YN07</accession>
<gene>
    <name evidence="3" type="ORF">CVT26_002244</name>
</gene>
<dbReference type="Proteomes" id="UP000284706">
    <property type="component" value="Unassembled WGS sequence"/>
</dbReference>
<dbReference type="OrthoDB" id="3225557at2759"/>
<dbReference type="InParanoid" id="A0A409YN07"/>
<reference evidence="3 4" key="1">
    <citation type="journal article" date="2018" name="Evol. Lett.">
        <title>Horizontal gene cluster transfer increased hallucinogenic mushroom diversity.</title>
        <authorList>
            <person name="Reynolds H.T."/>
            <person name="Vijayakumar V."/>
            <person name="Gluck-Thaler E."/>
            <person name="Korotkin H.B."/>
            <person name="Matheny P.B."/>
            <person name="Slot J.C."/>
        </authorList>
    </citation>
    <scope>NUCLEOTIDE SEQUENCE [LARGE SCALE GENOMIC DNA]</scope>
    <source>
        <strain evidence="3 4">SRW20</strain>
    </source>
</reference>
<dbReference type="AlphaFoldDB" id="A0A409YN07"/>
<keyword evidence="4" id="KW-1185">Reference proteome</keyword>
<feature type="domain" description="DUF6532" evidence="2">
    <location>
        <begin position="168"/>
        <end position="326"/>
    </location>
</feature>
<protein>
    <recommendedName>
        <fullName evidence="2">DUF6532 domain-containing protein</fullName>
    </recommendedName>
</protein>
<feature type="region of interest" description="Disordered" evidence="1">
    <location>
        <begin position="116"/>
        <end position="183"/>
    </location>
</feature>
<sequence length="327" mass="37202">MPMAMSKREMSEMVTVLLELAYYPLPQPPAKPKAYICEIKPQKHRRLRFVQDDSPDPRSTKTTDEQIAQLLGGEIPLIVQAKKIVDTQDEEDAFLDLFSVMYEDVDMASLCSSSWASTRHSKPPISEFAADSDVEKNGNDAESDEYEIELPRHQPASSKLSKREEAFQKEQCKVGSSESKSKKTKRGSRFAAVLDDIVLDRQSHIRTPAQSVAFRHIAGFELGVGVRCTEKVRALSPDDLYIYPRRWEMEQFEENTSKPTWVIDRKLIYQDAGFMDFLEEAFFDSGKDFGFKYVDEFKSSIEKRPEPELMIPVVSLAATGYFAAIQA</sequence>
<dbReference type="EMBL" id="NHYE01000622">
    <property type="protein sequence ID" value="PPR04467.1"/>
    <property type="molecule type" value="Genomic_DNA"/>
</dbReference>
<name>A0A409YN07_9AGAR</name>
<dbReference type="InterPro" id="IPR045341">
    <property type="entry name" value="DUF6532"/>
</dbReference>
<organism evidence="3 4">
    <name type="scientific">Gymnopilus dilepis</name>
    <dbReference type="NCBI Taxonomy" id="231916"/>
    <lineage>
        <taxon>Eukaryota</taxon>
        <taxon>Fungi</taxon>
        <taxon>Dikarya</taxon>
        <taxon>Basidiomycota</taxon>
        <taxon>Agaricomycotina</taxon>
        <taxon>Agaricomycetes</taxon>
        <taxon>Agaricomycetidae</taxon>
        <taxon>Agaricales</taxon>
        <taxon>Agaricineae</taxon>
        <taxon>Hymenogastraceae</taxon>
        <taxon>Gymnopilus</taxon>
    </lineage>
</organism>
<comment type="caution">
    <text evidence="3">The sequence shown here is derived from an EMBL/GenBank/DDBJ whole genome shotgun (WGS) entry which is preliminary data.</text>
</comment>
<evidence type="ECO:0000256" key="1">
    <source>
        <dbReference type="SAM" id="MobiDB-lite"/>
    </source>
</evidence>
<dbReference type="Pfam" id="PF20149">
    <property type="entry name" value="DUF6532"/>
    <property type="match status" value="1"/>
</dbReference>